<proteinExistence type="predicted"/>
<dbReference type="Gene3D" id="2.60.20.10">
    <property type="entry name" value="Crystallins"/>
    <property type="match status" value="2"/>
</dbReference>
<reference evidence="1 2" key="1">
    <citation type="submission" date="2022-05" db="EMBL/GenBank/DDBJ databases">
        <authorList>
            <consortium name="Genoscope - CEA"/>
            <person name="William W."/>
        </authorList>
    </citation>
    <scope>NUCLEOTIDE SEQUENCE [LARGE SCALE GENOMIC DNA]</scope>
</reference>
<name>A0ABN8SP48_9CNID</name>
<organism evidence="1 2">
    <name type="scientific">Porites evermanni</name>
    <dbReference type="NCBI Taxonomy" id="104178"/>
    <lineage>
        <taxon>Eukaryota</taxon>
        <taxon>Metazoa</taxon>
        <taxon>Cnidaria</taxon>
        <taxon>Anthozoa</taxon>
        <taxon>Hexacorallia</taxon>
        <taxon>Scleractinia</taxon>
        <taxon>Fungiina</taxon>
        <taxon>Poritidae</taxon>
        <taxon>Porites</taxon>
    </lineage>
</organism>
<protein>
    <submittedName>
        <fullName evidence="1">Uncharacterized protein</fullName>
    </submittedName>
</protein>
<sequence>MSITLYEDEKSFTEGKGVTFTQSRANLLKDGKFTIADVKAGNWIFYERQDYHGPLVKTVTVVEKHVTISGVNGSVFLVENPQLILFKDFGYRGERKWFQDNQEDLTGLFPVETEEGEDDKKSGVSSAILLSKNRSVVLFTEANFGGKKYTMQPGEWCEKVKFTDDHQAGQNDKWLSFKFI</sequence>
<dbReference type="SUPFAM" id="SSF49695">
    <property type="entry name" value="gamma-Crystallin-like"/>
    <property type="match status" value="1"/>
</dbReference>
<evidence type="ECO:0000313" key="2">
    <source>
        <dbReference type="Proteomes" id="UP001159427"/>
    </source>
</evidence>
<dbReference type="Proteomes" id="UP001159427">
    <property type="component" value="Unassembled WGS sequence"/>
</dbReference>
<accession>A0ABN8SP48</accession>
<gene>
    <name evidence="1" type="ORF">PEVE_00025742</name>
</gene>
<comment type="caution">
    <text evidence="1">The sequence shown here is derived from an EMBL/GenBank/DDBJ whole genome shotgun (WGS) entry which is preliminary data.</text>
</comment>
<dbReference type="EMBL" id="CALNXI010003470">
    <property type="protein sequence ID" value="CAH3193383.1"/>
    <property type="molecule type" value="Genomic_DNA"/>
</dbReference>
<dbReference type="InterPro" id="IPR011024">
    <property type="entry name" value="G_crystallin-like"/>
</dbReference>
<keyword evidence="2" id="KW-1185">Reference proteome</keyword>
<evidence type="ECO:0000313" key="1">
    <source>
        <dbReference type="EMBL" id="CAH3193383.1"/>
    </source>
</evidence>